<keyword evidence="2" id="KW-1185">Reference proteome</keyword>
<dbReference type="Proteomes" id="UP000789396">
    <property type="component" value="Unassembled WGS sequence"/>
</dbReference>
<dbReference type="AlphaFoldDB" id="A0A9N8VJ61"/>
<evidence type="ECO:0000313" key="1">
    <source>
        <dbReference type="EMBL" id="CAG8457424.1"/>
    </source>
</evidence>
<evidence type="ECO:0000313" key="2">
    <source>
        <dbReference type="Proteomes" id="UP000789396"/>
    </source>
</evidence>
<comment type="caution">
    <text evidence="1">The sequence shown here is derived from an EMBL/GenBank/DDBJ whole genome shotgun (WGS) entry which is preliminary data.</text>
</comment>
<name>A0A9N8VJ61_9GLOM</name>
<dbReference type="EMBL" id="CAJVPZ010000213">
    <property type="protein sequence ID" value="CAG8457424.1"/>
    <property type="molecule type" value="Genomic_DNA"/>
</dbReference>
<proteinExistence type="predicted"/>
<accession>A0A9N8VJ61</accession>
<gene>
    <name evidence="1" type="ORF">RFULGI_LOCUS526</name>
</gene>
<sequence>MDNVYTIKMLEKHLKLVKMQPLLKLSKNAKDAILADSDFESV</sequence>
<reference evidence="1" key="1">
    <citation type="submission" date="2021-06" db="EMBL/GenBank/DDBJ databases">
        <authorList>
            <person name="Kallberg Y."/>
            <person name="Tangrot J."/>
            <person name="Rosling A."/>
        </authorList>
    </citation>
    <scope>NUCLEOTIDE SEQUENCE</scope>
    <source>
        <strain evidence="1">IN212</strain>
    </source>
</reference>
<organism evidence="1 2">
    <name type="scientific">Racocetra fulgida</name>
    <dbReference type="NCBI Taxonomy" id="60492"/>
    <lineage>
        <taxon>Eukaryota</taxon>
        <taxon>Fungi</taxon>
        <taxon>Fungi incertae sedis</taxon>
        <taxon>Mucoromycota</taxon>
        <taxon>Glomeromycotina</taxon>
        <taxon>Glomeromycetes</taxon>
        <taxon>Diversisporales</taxon>
        <taxon>Gigasporaceae</taxon>
        <taxon>Racocetra</taxon>
    </lineage>
</organism>
<protein>
    <submittedName>
        <fullName evidence="1">16531_t:CDS:1</fullName>
    </submittedName>
</protein>